<dbReference type="STRING" id="564608.C1MPW0"/>
<dbReference type="eggNOG" id="ENOG502QPS5">
    <property type="taxonomic scope" value="Eukaryota"/>
</dbReference>
<evidence type="ECO:0000256" key="1">
    <source>
        <dbReference type="SAM" id="Coils"/>
    </source>
</evidence>
<dbReference type="GO" id="GO:0016020">
    <property type="term" value="C:membrane"/>
    <property type="evidence" value="ECO:0007669"/>
    <property type="project" value="TreeGrafter"/>
</dbReference>
<dbReference type="PANTHER" id="PTHR16074">
    <property type="entry name" value="BARDET-BIEDL SYNDROME 7 PROTEIN"/>
    <property type="match status" value="1"/>
</dbReference>
<evidence type="ECO:0000259" key="4">
    <source>
        <dbReference type="Pfam" id="PF23361"/>
    </source>
</evidence>
<dbReference type="Pfam" id="PF23360">
    <property type="entry name" value="BBS7_GAE"/>
    <property type="match status" value="1"/>
</dbReference>
<dbReference type="Pfam" id="PF23361">
    <property type="entry name" value="BBS7_pf"/>
    <property type="match status" value="1"/>
</dbReference>
<dbReference type="GO" id="GO:0034464">
    <property type="term" value="C:BBSome"/>
    <property type="evidence" value="ECO:0007669"/>
    <property type="project" value="TreeGrafter"/>
</dbReference>
<dbReference type="Pfam" id="PF23743">
    <property type="entry name" value="Beta-prop_BBS7"/>
    <property type="match status" value="1"/>
</dbReference>
<keyword evidence="1" id="KW-0175">Coiled coil</keyword>
<dbReference type="RefSeq" id="XP_003058018.1">
    <property type="nucleotide sequence ID" value="XM_003057972.1"/>
</dbReference>
<dbReference type="GO" id="GO:0008104">
    <property type="term" value="P:intracellular protein localization"/>
    <property type="evidence" value="ECO:0007669"/>
    <property type="project" value="TreeGrafter"/>
</dbReference>
<dbReference type="InterPro" id="IPR056333">
    <property type="entry name" value="BBS7_pf_dom"/>
</dbReference>
<dbReference type="EMBL" id="GG663738">
    <property type="protein sequence ID" value="EEH57969.1"/>
    <property type="molecule type" value="Genomic_DNA"/>
</dbReference>
<feature type="domain" description="BBS7 beta-propeller" evidence="5">
    <location>
        <begin position="21"/>
        <end position="325"/>
    </location>
</feature>
<dbReference type="OMA" id="KGEGCFK"/>
<evidence type="ECO:0000259" key="5">
    <source>
        <dbReference type="Pfam" id="PF23743"/>
    </source>
</evidence>
<dbReference type="InterPro" id="IPR056334">
    <property type="entry name" value="BBS7_GAE_dom"/>
</dbReference>
<evidence type="ECO:0000313" key="7">
    <source>
        <dbReference type="Proteomes" id="UP000001876"/>
    </source>
</evidence>
<dbReference type="KEGG" id="mpp:MICPUCDRAFT_16331"/>
<sequence>MSLSFSRSDITQTAQAERGTMCVLPLGKGKRQNKLALGDVDGVVRVVGCKRDERNVVFKLECGNGAPITSLSCGVAAPQVDKLFASAGNTIRGINRKGKEFFKFTTNLQDVIKALHVDNYNIYAASEYVANMYVNCADSHFFMSNDRILDVVIAPVILPDEKNPILACADRFIRVVQGSDLYYEAAVNGVPTTTAMNAAGPAPGTDAKAGKIEILFGTEQGSVGQLFLDGNAVTRGWVIDAARGVGGVSALYGDMDCTGDGNCDVVVGRDDGGLEVYALDTNGQPALVYQKSLGEAVQTIRHGCVSSPFPEILVHTFSGKVLGFAPGSDSRTIDGFGLGAEKTEHEERQDNMRAEKRVKQLNKELEKLAKEVEKAKENYAAVSGGLIAVDGPAKVLDRFVLDADDACYALSLEAPAALFSVSVHSDVPIDLLDVKDNAAICSRSPADPANGTHAAATYRVNEGNNRVELRMRAIEGRAGTVRSFVVPRQSPKTSTEKVHHIKPLCLHRRDAGAAAAAPVNELVARGDFTLDDAHHWCVVCLNEIPTRTPTGVEHATYEFENVLLKTTLKIVIGDGEMTCVSDNVSPLALLKDLIGKEATENQLRVNFSFNLSDASVAHFCDRAHPLIEYQRELVRKGELVEGLKELRTQENGDVDFLDDEYKRILADEAKIVAELKEQPRRLEYLHGVVKDFTVDWHKFRGSNVKRALAGIDEALALGDVSRERLEEIVSRGAA</sequence>
<dbReference type="GeneID" id="9683114"/>
<dbReference type="Pfam" id="PF23349">
    <property type="entry name" value="BBS7_hp"/>
    <property type="match status" value="1"/>
</dbReference>
<evidence type="ECO:0000313" key="6">
    <source>
        <dbReference type="EMBL" id="EEH57969.1"/>
    </source>
</evidence>
<keyword evidence="7" id="KW-1185">Reference proteome</keyword>
<organism evidence="7">
    <name type="scientific">Micromonas pusilla (strain CCMP1545)</name>
    <name type="common">Picoplanktonic green alga</name>
    <dbReference type="NCBI Taxonomy" id="564608"/>
    <lineage>
        <taxon>Eukaryota</taxon>
        <taxon>Viridiplantae</taxon>
        <taxon>Chlorophyta</taxon>
        <taxon>Mamiellophyceae</taxon>
        <taxon>Mamiellales</taxon>
        <taxon>Mamiellaceae</taxon>
        <taxon>Micromonas</taxon>
    </lineage>
</organism>
<dbReference type="GO" id="GO:0005930">
    <property type="term" value="C:axoneme"/>
    <property type="evidence" value="ECO:0007669"/>
    <property type="project" value="TreeGrafter"/>
</dbReference>
<dbReference type="InterPro" id="IPR056332">
    <property type="entry name" value="Beta-prop_BBS7"/>
</dbReference>
<evidence type="ECO:0000259" key="2">
    <source>
        <dbReference type="Pfam" id="PF23349"/>
    </source>
</evidence>
<reference evidence="6 7" key="1">
    <citation type="journal article" date="2009" name="Science">
        <title>Green evolution and dynamic adaptations revealed by genomes of the marine picoeukaryotes Micromonas.</title>
        <authorList>
            <person name="Worden A.Z."/>
            <person name="Lee J.H."/>
            <person name="Mock T."/>
            <person name="Rouze P."/>
            <person name="Simmons M.P."/>
            <person name="Aerts A.L."/>
            <person name="Allen A.E."/>
            <person name="Cuvelier M.L."/>
            <person name="Derelle E."/>
            <person name="Everett M.V."/>
            <person name="Foulon E."/>
            <person name="Grimwood J."/>
            <person name="Gundlach H."/>
            <person name="Henrissat B."/>
            <person name="Napoli C."/>
            <person name="McDonald S.M."/>
            <person name="Parker M.S."/>
            <person name="Rombauts S."/>
            <person name="Salamov A."/>
            <person name="Von Dassow P."/>
            <person name="Badger J.H."/>
            <person name="Coutinho P.M."/>
            <person name="Demir E."/>
            <person name="Dubchak I."/>
            <person name="Gentemann C."/>
            <person name="Eikrem W."/>
            <person name="Gready J.E."/>
            <person name="John U."/>
            <person name="Lanier W."/>
            <person name="Lindquist E.A."/>
            <person name="Lucas S."/>
            <person name="Mayer K.F."/>
            <person name="Moreau H."/>
            <person name="Not F."/>
            <person name="Otillar R."/>
            <person name="Panaud O."/>
            <person name="Pangilinan J."/>
            <person name="Paulsen I."/>
            <person name="Piegu B."/>
            <person name="Poliakov A."/>
            <person name="Robbens S."/>
            <person name="Schmutz J."/>
            <person name="Toulza E."/>
            <person name="Wyss T."/>
            <person name="Zelensky A."/>
            <person name="Zhou K."/>
            <person name="Armbrust E.V."/>
            <person name="Bhattacharya D."/>
            <person name="Goodenough U.W."/>
            <person name="Van de Peer Y."/>
            <person name="Grigoriev I.V."/>
        </authorList>
    </citation>
    <scope>NUCLEOTIDE SEQUENCE [LARGE SCALE GENOMIC DNA]</scope>
    <source>
        <strain evidence="6 7">CCMP1545</strain>
    </source>
</reference>
<accession>C1MPW0</accession>
<feature type="domain" description="BBS7 platform" evidence="4">
    <location>
        <begin position="507"/>
        <end position="610"/>
    </location>
</feature>
<evidence type="ECO:0000259" key="3">
    <source>
        <dbReference type="Pfam" id="PF23360"/>
    </source>
</evidence>
<feature type="domain" description="BBS7 GAE" evidence="3">
    <location>
        <begin position="394"/>
        <end position="495"/>
    </location>
</feature>
<dbReference type="GO" id="GO:0036064">
    <property type="term" value="C:ciliary basal body"/>
    <property type="evidence" value="ECO:0007669"/>
    <property type="project" value="TreeGrafter"/>
</dbReference>
<dbReference type="GO" id="GO:0060271">
    <property type="term" value="P:cilium assembly"/>
    <property type="evidence" value="ECO:0007669"/>
    <property type="project" value="TreeGrafter"/>
</dbReference>
<gene>
    <name evidence="6" type="ORF">MICPUCDRAFT_16331</name>
</gene>
<feature type="domain" description="BBS7 helical hairpin" evidence="2">
    <location>
        <begin position="613"/>
        <end position="725"/>
    </location>
</feature>
<dbReference type="OrthoDB" id="414590at2759"/>
<dbReference type="PANTHER" id="PTHR16074:SF4">
    <property type="entry name" value="BARDET-BIEDL SYNDROME 7 PROTEIN"/>
    <property type="match status" value="1"/>
</dbReference>
<name>C1MPW0_MICPC</name>
<dbReference type="Proteomes" id="UP000001876">
    <property type="component" value="Unassembled WGS sequence"/>
</dbReference>
<dbReference type="InterPro" id="IPR056335">
    <property type="entry name" value="BBS7_hairpin"/>
</dbReference>
<proteinExistence type="predicted"/>
<protein>
    <submittedName>
        <fullName evidence="6">Bardet-biedl syndrome 7</fullName>
    </submittedName>
</protein>
<dbReference type="AlphaFoldDB" id="C1MPW0"/>
<feature type="coiled-coil region" evidence="1">
    <location>
        <begin position="344"/>
        <end position="385"/>
    </location>
</feature>